<keyword evidence="2" id="KW-1185">Reference proteome</keyword>
<evidence type="ECO:0000313" key="1">
    <source>
        <dbReference type="EMBL" id="SMP09672.1"/>
    </source>
</evidence>
<dbReference type="Proteomes" id="UP001157946">
    <property type="component" value="Unassembled WGS sequence"/>
</dbReference>
<organism evidence="1 2">
    <name type="scientific">Laceyella tengchongensis</name>
    <dbReference type="NCBI Taxonomy" id="574699"/>
    <lineage>
        <taxon>Bacteria</taxon>
        <taxon>Bacillati</taxon>
        <taxon>Bacillota</taxon>
        <taxon>Bacilli</taxon>
        <taxon>Bacillales</taxon>
        <taxon>Thermoactinomycetaceae</taxon>
        <taxon>Laceyella</taxon>
    </lineage>
</organism>
<reference evidence="1" key="1">
    <citation type="submission" date="2017-05" db="EMBL/GenBank/DDBJ databases">
        <authorList>
            <person name="Varghese N."/>
            <person name="Submissions S."/>
        </authorList>
    </citation>
    <scope>NUCLEOTIDE SEQUENCE</scope>
    <source>
        <strain evidence="1">DSM 45262</strain>
    </source>
</reference>
<name>A0AA45WL65_9BACL</name>
<accession>A0AA45WL65</accession>
<protein>
    <submittedName>
        <fullName evidence="1">Uncharacterized protein</fullName>
    </submittedName>
</protein>
<comment type="caution">
    <text evidence="1">The sequence shown here is derived from an EMBL/GenBank/DDBJ whole genome shotgun (WGS) entry which is preliminary data.</text>
</comment>
<evidence type="ECO:0000313" key="2">
    <source>
        <dbReference type="Proteomes" id="UP001157946"/>
    </source>
</evidence>
<sequence length="64" mass="7240">MVPRVKMVCLYEGQSFEENFEIIKKNILAFRYVGEIKDDIKGIIQINGSEGYPKRETRNGGCGG</sequence>
<dbReference type="EMBL" id="FXTU01000002">
    <property type="protein sequence ID" value="SMP09672.1"/>
    <property type="molecule type" value="Genomic_DNA"/>
</dbReference>
<gene>
    <name evidence="1" type="ORF">SAMN06265361_102111</name>
</gene>
<dbReference type="AlphaFoldDB" id="A0AA45WL65"/>
<proteinExistence type="predicted"/>